<reference evidence="1 2" key="1">
    <citation type="journal article" date="2013" name="Mar. Genomics">
        <title>Expression of sulfatases in Rhodopirellula baltica and the diversity of sulfatases in the genus Rhodopirellula.</title>
        <authorList>
            <person name="Wegner C.E."/>
            <person name="Richter-Heitmann T."/>
            <person name="Klindworth A."/>
            <person name="Klockow C."/>
            <person name="Richter M."/>
            <person name="Achstetter T."/>
            <person name="Glockner F.O."/>
            <person name="Harder J."/>
        </authorList>
    </citation>
    <scope>NUCLEOTIDE SEQUENCE [LARGE SCALE GENOMIC DNA]</scope>
    <source>
        <strain evidence="1 2">SWK14</strain>
    </source>
</reference>
<organism evidence="1 2">
    <name type="scientific">Rhodopirellula baltica SWK14</name>
    <dbReference type="NCBI Taxonomy" id="993516"/>
    <lineage>
        <taxon>Bacteria</taxon>
        <taxon>Pseudomonadati</taxon>
        <taxon>Planctomycetota</taxon>
        <taxon>Planctomycetia</taxon>
        <taxon>Pirellulales</taxon>
        <taxon>Pirellulaceae</taxon>
        <taxon>Rhodopirellula</taxon>
    </lineage>
</organism>
<comment type="caution">
    <text evidence="1">The sequence shown here is derived from an EMBL/GenBank/DDBJ whole genome shotgun (WGS) entry which is preliminary data.</text>
</comment>
<evidence type="ECO:0000313" key="2">
    <source>
        <dbReference type="Proteomes" id="UP000010959"/>
    </source>
</evidence>
<dbReference type="AlphaFoldDB" id="L7CPC6"/>
<sequence>MSTDHCFRRSDNHWPSPKPLRHSFIWQRHQFLLPATLAAGNHRP</sequence>
<name>L7CPC6_RHOBT</name>
<dbReference type="Proteomes" id="UP000010959">
    <property type="component" value="Unassembled WGS sequence"/>
</dbReference>
<proteinExistence type="predicted"/>
<protein>
    <submittedName>
        <fullName evidence="1">Uncharacterized protein</fullName>
    </submittedName>
</protein>
<accession>L7CPC6</accession>
<dbReference type="EMBL" id="AMWG01000011">
    <property type="protein sequence ID" value="ELP35467.1"/>
    <property type="molecule type" value="Genomic_DNA"/>
</dbReference>
<evidence type="ECO:0000313" key="1">
    <source>
        <dbReference type="EMBL" id="ELP35467.1"/>
    </source>
</evidence>
<gene>
    <name evidence="1" type="ORF">RBSWK_00600</name>
</gene>